<reference evidence="4" key="2">
    <citation type="submission" date="2015-01" db="EMBL/GenBank/DDBJ databases">
        <title>Evolutionary Origins and Diversification of the Mycorrhizal Mutualists.</title>
        <authorList>
            <consortium name="DOE Joint Genome Institute"/>
            <consortium name="Mycorrhizal Genomics Consortium"/>
            <person name="Kohler A."/>
            <person name="Kuo A."/>
            <person name="Nagy L.G."/>
            <person name="Floudas D."/>
            <person name="Copeland A."/>
            <person name="Barry K.W."/>
            <person name="Cichocki N."/>
            <person name="Veneault-Fourrey C."/>
            <person name="LaButti K."/>
            <person name="Lindquist E.A."/>
            <person name="Lipzen A."/>
            <person name="Lundell T."/>
            <person name="Morin E."/>
            <person name="Murat C."/>
            <person name="Riley R."/>
            <person name="Ohm R."/>
            <person name="Sun H."/>
            <person name="Tunlid A."/>
            <person name="Henrissat B."/>
            <person name="Grigoriev I.V."/>
            <person name="Hibbett D.S."/>
            <person name="Martin F."/>
        </authorList>
    </citation>
    <scope>NUCLEOTIDE SEQUENCE [LARGE SCALE GENOMIC DNA]</scope>
    <source>
        <strain evidence="4">Foug A</strain>
    </source>
</reference>
<evidence type="ECO:0000313" key="3">
    <source>
        <dbReference type="EMBL" id="KIM70602.1"/>
    </source>
</evidence>
<gene>
    <name evidence="3" type="ORF">SCLCIDRAFT_1206734</name>
</gene>
<proteinExistence type="predicted"/>
<dbReference type="InParanoid" id="A0A0C3B039"/>
<organism evidence="3 4">
    <name type="scientific">Scleroderma citrinum Foug A</name>
    <dbReference type="NCBI Taxonomy" id="1036808"/>
    <lineage>
        <taxon>Eukaryota</taxon>
        <taxon>Fungi</taxon>
        <taxon>Dikarya</taxon>
        <taxon>Basidiomycota</taxon>
        <taxon>Agaricomycotina</taxon>
        <taxon>Agaricomycetes</taxon>
        <taxon>Agaricomycetidae</taxon>
        <taxon>Boletales</taxon>
        <taxon>Sclerodermatineae</taxon>
        <taxon>Sclerodermataceae</taxon>
        <taxon>Scleroderma</taxon>
    </lineage>
</organism>
<dbReference type="HOGENOM" id="CLU_1993933_0_0_1"/>
<accession>A0A0C3B039</accession>
<reference evidence="3 4" key="1">
    <citation type="submission" date="2014-04" db="EMBL/GenBank/DDBJ databases">
        <authorList>
            <consortium name="DOE Joint Genome Institute"/>
            <person name="Kuo A."/>
            <person name="Kohler A."/>
            <person name="Nagy L.G."/>
            <person name="Floudas D."/>
            <person name="Copeland A."/>
            <person name="Barry K.W."/>
            <person name="Cichocki N."/>
            <person name="Veneault-Fourrey C."/>
            <person name="LaButti K."/>
            <person name="Lindquist E.A."/>
            <person name="Lipzen A."/>
            <person name="Lundell T."/>
            <person name="Morin E."/>
            <person name="Murat C."/>
            <person name="Sun H."/>
            <person name="Tunlid A."/>
            <person name="Henrissat B."/>
            <person name="Grigoriev I.V."/>
            <person name="Hibbett D.S."/>
            <person name="Martin F."/>
            <person name="Nordberg H.P."/>
            <person name="Cantor M.N."/>
            <person name="Hua S.X."/>
        </authorList>
    </citation>
    <scope>NUCLEOTIDE SEQUENCE [LARGE SCALE GENOMIC DNA]</scope>
    <source>
        <strain evidence="3 4">Foug A</strain>
    </source>
</reference>
<sequence length="125" mass="13636">MSNKLRGLASPSIPSGRVLFGGTALVMSIFALSWYAIERSQIRKDARNSVHPGAIPTWEYRMWRANFPIDNAVKPGTLHTDERSSDPSYTQAPVAAHASVNQGGETSLVQSYRAAEASDKSDRAM</sequence>
<evidence type="ECO:0000256" key="2">
    <source>
        <dbReference type="SAM" id="Phobius"/>
    </source>
</evidence>
<dbReference type="OrthoDB" id="2850836at2759"/>
<feature type="transmembrane region" description="Helical" evidence="2">
    <location>
        <begin position="18"/>
        <end position="37"/>
    </location>
</feature>
<feature type="compositionally biased region" description="Basic and acidic residues" evidence="1">
    <location>
        <begin position="116"/>
        <end position="125"/>
    </location>
</feature>
<dbReference type="AlphaFoldDB" id="A0A0C3B039"/>
<evidence type="ECO:0000256" key="1">
    <source>
        <dbReference type="SAM" id="MobiDB-lite"/>
    </source>
</evidence>
<feature type="compositionally biased region" description="Polar residues" evidence="1">
    <location>
        <begin position="99"/>
        <end position="110"/>
    </location>
</feature>
<dbReference type="Proteomes" id="UP000053989">
    <property type="component" value="Unassembled WGS sequence"/>
</dbReference>
<dbReference type="EMBL" id="KN822004">
    <property type="protein sequence ID" value="KIM70602.1"/>
    <property type="molecule type" value="Genomic_DNA"/>
</dbReference>
<name>A0A0C3B039_9AGAM</name>
<keyword evidence="2" id="KW-0472">Membrane</keyword>
<evidence type="ECO:0000313" key="4">
    <source>
        <dbReference type="Proteomes" id="UP000053989"/>
    </source>
</evidence>
<keyword evidence="4" id="KW-1185">Reference proteome</keyword>
<keyword evidence="2" id="KW-1133">Transmembrane helix</keyword>
<protein>
    <submittedName>
        <fullName evidence="3">Uncharacterized protein</fullName>
    </submittedName>
</protein>
<keyword evidence="2" id="KW-0812">Transmembrane</keyword>
<feature type="region of interest" description="Disordered" evidence="1">
    <location>
        <begin position="74"/>
        <end position="125"/>
    </location>
</feature>